<organism evidence="1">
    <name type="scientific">Arundo donax</name>
    <name type="common">Giant reed</name>
    <name type="synonym">Donax arundinaceus</name>
    <dbReference type="NCBI Taxonomy" id="35708"/>
    <lineage>
        <taxon>Eukaryota</taxon>
        <taxon>Viridiplantae</taxon>
        <taxon>Streptophyta</taxon>
        <taxon>Embryophyta</taxon>
        <taxon>Tracheophyta</taxon>
        <taxon>Spermatophyta</taxon>
        <taxon>Magnoliopsida</taxon>
        <taxon>Liliopsida</taxon>
        <taxon>Poales</taxon>
        <taxon>Poaceae</taxon>
        <taxon>PACMAD clade</taxon>
        <taxon>Arundinoideae</taxon>
        <taxon>Arundineae</taxon>
        <taxon>Arundo</taxon>
    </lineage>
</organism>
<reference evidence="1" key="2">
    <citation type="journal article" date="2015" name="Data Brief">
        <title>Shoot transcriptome of the giant reed, Arundo donax.</title>
        <authorList>
            <person name="Barrero R.A."/>
            <person name="Guerrero F.D."/>
            <person name="Moolhuijzen P."/>
            <person name="Goolsby J.A."/>
            <person name="Tidwell J."/>
            <person name="Bellgard S.E."/>
            <person name="Bellgard M.I."/>
        </authorList>
    </citation>
    <scope>NUCLEOTIDE SEQUENCE</scope>
    <source>
        <tissue evidence="1">Shoot tissue taken approximately 20 cm above the soil surface</tissue>
    </source>
</reference>
<name>A0A0A9A6R1_ARUDO</name>
<protein>
    <submittedName>
        <fullName evidence="1">Uncharacterized protein</fullName>
    </submittedName>
</protein>
<evidence type="ECO:0000313" key="1">
    <source>
        <dbReference type="EMBL" id="JAD47384.1"/>
    </source>
</evidence>
<sequence length="45" mass="5192">MGMRRSELEGARGWGLWLVAGHSGGGRRALVRRGFRPRRSREWAR</sequence>
<reference evidence="1" key="1">
    <citation type="submission" date="2014-09" db="EMBL/GenBank/DDBJ databases">
        <authorList>
            <person name="Magalhaes I.L.F."/>
            <person name="Oliveira U."/>
            <person name="Santos F.R."/>
            <person name="Vidigal T.H.D.A."/>
            <person name="Brescovit A.D."/>
            <person name="Santos A.J."/>
        </authorList>
    </citation>
    <scope>NUCLEOTIDE SEQUENCE</scope>
    <source>
        <tissue evidence="1">Shoot tissue taken approximately 20 cm above the soil surface</tissue>
    </source>
</reference>
<dbReference type="AlphaFoldDB" id="A0A0A9A6R1"/>
<dbReference type="EMBL" id="GBRH01250511">
    <property type="protein sequence ID" value="JAD47384.1"/>
    <property type="molecule type" value="Transcribed_RNA"/>
</dbReference>
<accession>A0A0A9A6R1</accession>
<proteinExistence type="predicted"/>